<dbReference type="EC" id="5.4.2.12" evidence="9 10"/>
<evidence type="ECO:0000256" key="1">
    <source>
        <dbReference type="ARBA" id="ARBA00000370"/>
    </source>
</evidence>
<dbReference type="PIRSF" id="PIRSF001492">
    <property type="entry name" value="IPGAM"/>
    <property type="match status" value="1"/>
</dbReference>
<evidence type="ECO:0000259" key="14">
    <source>
        <dbReference type="Pfam" id="PF01676"/>
    </source>
</evidence>
<feature type="binding site" evidence="9 13">
    <location>
        <position position="386"/>
    </location>
    <ligand>
        <name>Mn(2+)</name>
        <dbReference type="ChEBI" id="CHEBI:29035"/>
        <label>1</label>
    </ligand>
</feature>
<feature type="binding site" evidence="9 12">
    <location>
        <begin position="246"/>
        <end position="249"/>
    </location>
    <ligand>
        <name>substrate</name>
    </ligand>
</feature>
<feature type="binding site" evidence="9 12">
    <location>
        <position position="320"/>
    </location>
    <ligand>
        <name>substrate</name>
    </ligand>
</feature>
<dbReference type="EMBL" id="CP049075">
    <property type="protein sequence ID" value="QLI04598.1"/>
    <property type="molecule type" value="Genomic_DNA"/>
</dbReference>
<comment type="pathway">
    <text evidence="3 9">Carbohydrate degradation; glycolysis; pyruvate from D-glyceraldehyde 3-phosphate: step 3/5.</text>
</comment>
<feature type="binding site" evidence="9 13">
    <location>
        <position position="63"/>
    </location>
    <ligand>
        <name>Mn(2+)</name>
        <dbReference type="ChEBI" id="CHEBI:29035"/>
        <label>2</label>
    </ligand>
</feature>
<comment type="cofactor">
    <cofactor evidence="9">
        <name>Mn(2+)</name>
        <dbReference type="ChEBI" id="CHEBI:29035"/>
    </cofactor>
    <text evidence="9">Binds 2 manganese ions per subunit.</text>
</comment>
<evidence type="ECO:0000256" key="13">
    <source>
        <dbReference type="PIRSR" id="PIRSR001492-3"/>
    </source>
</evidence>
<dbReference type="PANTHER" id="PTHR31637:SF0">
    <property type="entry name" value="2,3-BISPHOSPHOGLYCERATE-INDEPENDENT PHOSPHOGLYCERATE MUTASE"/>
    <property type="match status" value="1"/>
</dbReference>
<dbReference type="KEGG" id="cinf:CINF_0045"/>
<dbReference type="GO" id="GO:0006007">
    <property type="term" value="P:glucose catabolic process"/>
    <property type="evidence" value="ECO:0007669"/>
    <property type="project" value="InterPro"/>
</dbReference>
<dbReference type="GO" id="GO:0005829">
    <property type="term" value="C:cytosol"/>
    <property type="evidence" value="ECO:0007669"/>
    <property type="project" value="TreeGrafter"/>
</dbReference>
<feature type="binding site" evidence="9 13">
    <location>
        <position position="390"/>
    </location>
    <ligand>
        <name>Mn(2+)</name>
        <dbReference type="ChEBI" id="CHEBI:29035"/>
        <label>1</label>
    </ligand>
</feature>
<comment type="similarity">
    <text evidence="4 9">Belongs to the BPG-independent phosphoglycerate mutase family.</text>
</comment>
<dbReference type="UniPathway" id="UPA00109">
    <property type="reaction ID" value="UER00186"/>
</dbReference>
<feature type="binding site" evidence="9 13">
    <location>
        <position position="11"/>
    </location>
    <ligand>
        <name>Mn(2+)</name>
        <dbReference type="ChEBI" id="CHEBI:29035"/>
        <label>2</label>
    </ligand>
</feature>
<name>A0A7H9CH83_9BACT</name>
<feature type="domain" description="Metalloenzyme" evidence="14">
    <location>
        <begin position="3"/>
        <end position="484"/>
    </location>
</feature>
<dbReference type="InterPro" id="IPR006124">
    <property type="entry name" value="Metalloenzyme"/>
</dbReference>
<dbReference type="HAMAP" id="MF_01038">
    <property type="entry name" value="GpmI"/>
    <property type="match status" value="1"/>
</dbReference>
<evidence type="ECO:0000256" key="4">
    <source>
        <dbReference type="ARBA" id="ARBA00008819"/>
    </source>
</evidence>
<organism evidence="16 17">
    <name type="scientific">Candidatus Campylobacter infans</name>
    <dbReference type="NCBI Taxonomy" id="2561898"/>
    <lineage>
        <taxon>Bacteria</taxon>
        <taxon>Pseudomonadati</taxon>
        <taxon>Campylobacterota</taxon>
        <taxon>Epsilonproteobacteria</taxon>
        <taxon>Campylobacterales</taxon>
        <taxon>Campylobacteraceae</taxon>
        <taxon>Campylobacter</taxon>
    </lineage>
</organism>
<feature type="active site" description="Phosphoserine intermediate" evidence="9 11">
    <location>
        <position position="63"/>
    </location>
</feature>
<evidence type="ECO:0000313" key="17">
    <source>
        <dbReference type="Proteomes" id="UP000509414"/>
    </source>
</evidence>
<keyword evidence="17" id="KW-1185">Reference proteome</keyword>
<keyword evidence="6 9" id="KW-0324">Glycolysis</keyword>
<dbReference type="InterPro" id="IPR011258">
    <property type="entry name" value="BPG-indep_PGM_N"/>
</dbReference>
<keyword evidence="8 9" id="KW-0413">Isomerase</keyword>
<dbReference type="RefSeq" id="WP_178696085.1">
    <property type="nucleotide sequence ID" value="NZ_CP049075.1"/>
</dbReference>
<feature type="binding site" evidence="9 13">
    <location>
        <position position="427"/>
    </location>
    <ligand>
        <name>Mn(2+)</name>
        <dbReference type="ChEBI" id="CHEBI:29035"/>
        <label>2</label>
    </ligand>
</feature>
<dbReference type="InterPro" id="IPR036646">
    <property type="entry name" value="PGAM_B_sf"/>
</dbReference>
<feature type="binding site" evidence="9 12">
    <location>
        <begin position="149"/>
        <end position="150"/>
    </location>
    <ligand>
        <name>substrate</name>
    </ligand>
</feature>
<comment type="catalytic activity">
    <reaction evidence="1 9">
        <text>(2R)-2-phosphoglycerate = (2R)-3-phosphoglycerate</text>
        <dbReference type="Rhea" id="RHEA:15901"/>
        <dbReference type="ChEBI" id="CHEBI:58272"/>
        <dbReference type="ChEBI" id="CHEBI:58289"/>
        <dbReference type="EC" id="5.4.2.12"/>
    </reaction>
</comment>
<dbReference type="Proteomes" id="UP000509414">
    <property type="component" value="Chromosome"/>
</dbReference>
<dbReference type="FunFam" id="3.40.1450.10:FF:000002">
    <property type="entry name" value="2,3-bisphosphoglycerate-independent phosphoglycerate mutase"/>
    <property type="match status" value="1"/>
</dbReference>
<proteinExistence type="inferred from homology"/>
<evidence type="ECO:0000256" key="5">
    <source>
        <dbReference type="ARBA" id="ARBA00022723"/>
    </source>
</evidence>
<dbReference type="AlphaFoldDB" id="A0A7H9CH83"/>
<evidence type="ECO:0000256" key="7">
    <source>
        <dbReference type="ARBA" id="ARBA00023211"/>
    </source>
</evidence>
<comment type="function">
    <text evidence="2 9">Catalyzes the interconversion of 2-phosphoglycerate and 3-phosphoglycerate.</text>
</comment>
<evidence type="ECO:0000256" key="2">
    <source>
        <dbReference type="ARBA" id="ARBA00002315"/>
    </source>
</evidence>
<dbReference type="InterPro" id="IPR005995">
    <property type="entry name" value="Pgm_bpd_ind"/>
</dbReference>
<evidence type="ECO:0000256" key="6">
    <source>
        <dbReference type="ARBA" id="ARBA00023152"/>
    </source>
</evidence>
<reference evidence="16 17" key="1">
    <citation type="submission" date="2020-02" db="EMBL/GenBank/DDBJ databases">
        <title>Complete genome sequence of the novel Campylobacter species Candidatus Campylobacter infans.</title>
        <authorList>
            <person name="Duim B."/>
            <person name="Zomer A."/>
            <person name="van der Graaf L."/>
            <person name="Wagenaar J."/>
        </authorList>
    </citation>
    <scope>NUCLEOTIDE SEQUENCE [LARGE SCALE GENOMIC DNA]</scope>
    <source>
        <strain evidence="16 17">19S00001</strain>
    </source>
</reference>
<dbReference type="Gene3D" id="3.40.720.10">
    <property type="entry name" value="Alkaline Phosphatase, subunit A"/>
    <property type="match status" value="1"/>
</dbReference>
<dbReference type="PANTHER" id="PTHR31637">
    <property type="entry name" value="2,3-BISPHOSPHOGLYCERATE-INDEPENDENT PHOSPHOGLYCERATE MUTASE"/>
    <property type="match status" value="1"/>
</dbReference>
<feature type="binding site" evidence="9 12">
    <location>
        <position position="120"/>
    </location>
    <ligand>
        <name>substrate</name>
    </ligand>
</feature>
<dbReference type="GO" id="GO:0030145">
    <property type="term" value="F:manganese ion binding"/>
    <property type="evidence" value="ECO:0007669"/>
    <property type="project" value="UniProtKB-UniRule"/>
</dbReference>
<dbReference type="Gene3D" id="3.40.1450.10">
    <property type="entry name" value="BPG-independent phosphoglycerate mutase, domain B"/>
    <property type="match status" value="1"/>
</dbReference>
<evidence type="ECO:0000256" key="12">
    <source>
        <dbReference type="PIRSR" id="PIRSR001492-2"/>
    </source>
</evidence>
<feature type="binding site" evidence="9 13">
    <location>
        <position position="445"/>
    </location>
    <ligand>
        <name>Mn(2+)</name>
        <dbReference type="ChEBI" id="CHEBI:29035"/>
        <label>1</label>
    </ligand>
</feature>
<dbReference type="Pfam" id="PF01676">
    <property type="entry name" value="Metalloenzyme"/>
    <property type="match status" value="1"/>
</dbReference>
<comment type="subunit">
    <text evidence="9">Monomer.</text>
</comment>
<feature type="domain" description="BPG-independent PGAM N-terminal" evidence="15">
    <location>
        <begin position="83"/>
        <end position="284"/>
    </location>
</feature>
<dbReference type="NCBIfam" id="TIGR01307">
    <property type="entry name" value="pgm_bpd_ind"/>
    <property type="match status" value="1"/>
</dbReference>
<dbReference type="CDD" id="cd16010">
    <property type="entry name" value="iPGM"/>
    <property type="match status" value="1"/>
</dbReference>
<evidence type="ECO:0000256" key="8">
    <source>
        <dbReference type="ARBA" id="ARBA00023235"/>
    </source>
</evidence>
<feature type="binding site" evidence="9 12">
    <location>
        <position position="175"/>
    </location>
    <ligand>
        <name>substrate</name>
    </ligand>
</feature>
<dbReference type="Pfam" id="PF06415">
    <property type="entry name" value="iPGM_N"/>
    <property type="match status" value="1"/>
</dbReference>
<evidence type="ECO:0000256" key="3">
    <source>
        <dbReference type="ARBA" id="ARBA00004798"/>
    </source>
</evidence>
<dbReference type="InterPro" id="IPR017850">
    <property type="entry name" value="Alkaline_phosphatase_core_sf"/>
</dbReference>
<feature type="binding site" evidence="9 13">
    <location>
        <position position="428"/>
    </location>
    <ligand>
        <name>Mn(2+)</name>
        <dbReference type="ChEBI" id="CHEBI:29035"/>
        <label>2</label>
    </ligand>
</feature>
<sequence length="494" mass="55374">MSKKCVLVITDGIGANPDLKDPSNAFAFANKPNYEWLFKNANFCYLKTSGLAVGLPEGQMGNSEVGHMTIGAGRVLYQNLVKIDKALENGDLAKNPELVKFLNKHKRVHIIGLYSDGGVHSHMRHFDGIIKICKNANKECIIHAITDGRDTLPSSGADFIKHLSQNHQIATICGRFYAMDRDKRFERIQKAYEVMANNENIIALSPYEYIKNSYENKIFDEFIEPASFYDFGGIRADDGVICVNFRNDRMRELCVAFSSDEFSEFKRDGARICKNILTMTRYDESFNYPVLFNSSEIKDTLSQTIANFNLRQLHTAETEKYAHVTFFFNGGKEDPLPNETRVLIPSPKVKTYDEMPQMSAPAVCDAVLKGMDEQIDFIVVNFANGDMVGHTGDFEACKKAVECVDSCLGKIIQKAKEQGYGYIQISDHGNCEALRSKDGEQLTNHTTFDVFCFILTSTGEKFTLKNNGGLSNVAPSVLKLMELEIPQSMDSALF</sequence>
<keyword evidence="7 9" id="KW-0464">Manganese</keyword>
<accession>A0A7H9CH83</accession>
<evidence type="ECO:0000256" key="10">
    <source>
        <dbReference type="NCBIfam" id="TIGR01307"/>
    </source>
</evidence>
<gene>
    <name evidence="16" type="primary">pgm</name>
    <name evidence="9" type="synonym">gpmI</name>
    <name evidence="16" type="ORF">CINF_0045</name>
</gene>
<evidence type="ECO:0000256" key="11">
    <source>
        <dbReference type="PIRSR" id="PIRSR001492-1"/>
    </source>
</evidence>
<dbReference type="SUPFAM" id="SSF64158">
    <property type="entry name" value="2,3-Bisphosphoglycerate-independent phosphoglycerate mutase, substrate-binding domain"/>
    <property type="match status" value="1"/>
</dbReference>
<dbReference type="GO" id="GO:0006096">
    <property type="term" value="P:glycolytic process"/>
    <property type="evidence" value="ECO:0007669"/>
    <property type="project" value="UniProtKB-UniRule"/>
</dbReference>
<feature type="binding site" evidence="9 12">
    <location>
        <position position="181"/>
    </location>
    <ligand>
        <name>substrate</name>
    </ligand>
</feature>
<dbReference type="SUPFAM" id="SSF53649">
    <property type="entry name" value="Alkaline phosphatase-like"/>
    <property type="match status" value="1"/>
</dbReference>
<protein>
    <recommendedName>
        <fullName evidence="9 10">2,3-bisphosphoglycerate-independent phosphoglycerate mutase</fullName>
        <shortName evidence="9">BPG-independent PGAM</shortName>
        <shortName evidence="9">Phosphoglyceromutase</shortName>
        <shortName evidence="9">iPGM</shortName>
        <ecNumber evidence="9 10">5.4.2.12</ecNumber>
    </recommendedName>
</protein>
<keyword evidence="5 9" id="KW-0479">Metal-binding</keyword>
<evidence type="ECO:0000259" key="15">
    <source>
        <dbReference type="Pfam" id="PF06415"/>
    </source>
</evidence>
<evidence type="ECO:0000256" key="9">
    <source>
        <dbReference type="HAMAP-Rule" id="MF_01038"/>
    </source>
</evidence>
<evidence type="ECO:0000313" key="16">
    <source>
        <dbReference type="EMBL" id="QLI04598.1"/>
    </source>
</evidence>
<dbReference type="GO" id="GO:0004619">
    <property type="term" value="F:phosphoglycerate mutase activity"/>
    <property type="evidence" value="ECO:0007669"/>
    <property type="project" value="UniProtKB-UniRule"/>
</dbReference>